<evidence type="ECO:0000256" key="1">
    <source>
        <dbReference type="SAM" id="Coils"/>
    </source>
</evidence>
<keyword evidence="2" id="KW-1133">Transmembrane helix</keyword>
<keyword evidence="1" id="KW-0175">Coiled coil</keyword>
<dbReference type="AlphaFoldDB" id="A0AAX3IQB0"/>
<keyword evidence="2" id="KW-0472">Membrane</keyword>
<evidence type="ECO:0000256" key="2">
    <source>
        <dbReference type="SAM" id="Phobius"/>
    </source>
</evidence>
<comment type="caution">
    <text evidence="3">The sequence shown here is derived from an EMBL/GenBank/DDBJ whole genome shotgun (WGS) entry which is preliminary data.</text>
</comment>
<gene>
    <name evidence="3" type="ORF">CAGEJMGA_00199</name>
</gene>
<dbReference type="RefSeq" id="WP_231902290.1">
    <property type="nucleotide sequence ID" value="NZ_CABFLD010000011.1"/>
</dbReference>
<name>A0AAX3IQB0_HAEIF</name>
<proteinExistence type="predicted"/>
<feature type="coiled-coil region" evidence="1">
    <location>
        <begin position="87"/>
        <end position="121"/>
    </location>
</feature>
<feature type="transmembrane region" description="Helical" evidence="2">
    <location>
        <begin position="5"/>
        <end position="23"/>
    </location>
</feature>
<keyword evidence="2" id="KW-0812">Transmembrane</keyword>
<accession>A0AAX3IQB0</accession>
<dbReference type="Proteomes" id="UP000658741">
    <property type="component" value="Unassembled WGS sequence"/>
</dbReference>
<organism evidence="3 4">
    <name type="scientific">Haemophilus influenzae</name>
    <dbReference type="NCBI Taxonomy" id="727"/>
    <lineage>
        <taxon>Bacteria</taxon>
        <taxon>Pseudomonadati</taxon>
        <taxon>Pseudomonadota</taxon>
        <taxon>Gammaproteobacteria</taxon>
        <taxon>Pasteurellales</taxon>
        <taxon>Pasteurellaceae</taxon>
        <taxon>Haemophilus</taxon>
    </lineage>
</organism>
<evidence type="ECO:0000313" key="3">
    <source>
        <dbReference type="EMBL" id="VTX49903.1"/>
    </source>
</evidence>
<reference evidence="3" key="1">
    <citation type="submission" date="2019-05" db="EMBL/GenBank/DDBJ databases">
        <authorList>
            <person name="Hibberd M."/>
        </authorList>
    </citation>
    <scope>NUCLEOTIDE SEQUENCE</scope>
    <source>
        <strain evidence="3">Haemophilus_influenzae_BgEED16</strain>
    </source>
</reference>
<feature type="transmembrane region" description="Helical" evidence="2">
    <location>
        <begin position="29"/>
        <end position="54"/>
    </location>
</feature>
<protein>
    <submittedName>
        <fullName evidence="3">Uncharacterized protein</fullName>
    </submittedName>
</protein>
<dbReference type="EMBL" id="CABFLD010000011">
    <property type="protein sequence ID" value="VTX49903.1"/>
    <property type="molecule type" value="Genomic_DNA"/>
</dbReference>
<evidence type="ECO:0000313" key="4">
    <source>
        <dbReference type="Proteomes" id="UP000658741"/>
    </source>
</evidence>
<sequence>MIALIGPWITSAGILVLIMLIVSDPWHPFFVFLYTLLIMSFIILPIFYLIYFAFFSKNSLSSKECEINIKIDEISKKTESQEVIEKKESLEKQQAIWDAEIQQLTNENNERQENLVYINQEIAMLTSSMIPFLPKNIKNK</sequence>